<dbReference type="AlphaFoldDB" id="A0AAD5UWC4"/>
<name>A0AAD5UWC4_9APHY</name>
<keyword evidence="2" id="KW-1185">Reference proteome</keyword>
<gene>
    <name evidence="1" type="ORF">NLI96_g11236</name>
</gene>
<reference evidence="1" key="1">
    <citation type="submission" date="2022-07" db="EMBL/GenBank/DDBJ databases">
        <title>Genome Sequence of Physisporinus lineatus.</title>
        <authorList>
            <person name="Buettner E."/>
        </authorList>
    </citation>
    <scope>NUCLEOTIDE SEQUENCE</scope>
    <source>
        <strain evidence="1">VT162</strain>
    </source>
</reference>
<dbReference type="EMBL" id="JANAWD010000722">
    <property type="protein sequence ID" value="KAJ3476323.1"/>
    <property type="molecule type" value="Genomic_DNA"/>
</dbReference>
<comment type="caution">
    <text evidence="1">The sequence shown here is derived from an EMBL/GenBank/DDBJ whole genome shotgun (WGS) entry which is preliminary data.</text>
</comment>
<evidence type="ECO:0000313" key="1">
    <source>
        <dbReference type="EMBL" id="KAJ3476323.1"/>
    </source>
</evidence>
<dbReference type="Proteomes" id="UP001212997">
    <property type="component" value="Unassembled WGS sequence"/>
</dbReference>
<evidence type="ECO:0000313" key="2">
    <source>
        <dbReference type="Proteomes" id="UP001212997"/>
    </source>
</evidence>
<accession>A0AAD5UWC4</accession>
<sequence>MIAQFELHFRQLHVIVKALAIIEDIISSCNTQEILHDEDLQSSLIQELTTIIGRINAFDYDSDDLDFVYHALFTKAKAFTARFCITRELHDIDESISLLKTITHFPDSNPSVLASVTFTLAELRYDHTQNVDDLDNLIESEETLLRFEDFCTYRGFRKLALHLLIRFKIKHEVDDAERSLSLSNEIYPLSVNSDDLVWSRIRMLSITGLSHMGRRFSDISQVFKRVQEGALISSQNLESIHALYYFLAKQFKFAALDSNLSQMREIEQIIYSHPEHTKWKFPIFNYATEAELNESIALLSLMITHQG</sequence>
<proteinExistence type="predicted"/>
<organism evidence="1 2">
    <name type="scientific">Meripilus lineatus</name>
    <dbReference type="NCBI Taxonomy" id="2056292"/>
    <lineage>
        <taxon>Eukaryota</taxon>
        <taxon>Fungi</taxon>
        <taxon>Dikarya</taxon>
        <taxon>Basidiomycota</taxon>
        <taxon>Agaricomycotina</taxon>
        <taxon>Agaricomycetes</taxon>
        <taxon>Polyporales</taxon>
        <taxon>Meripilaceae</taxon>
        <taxon>Meripilus</taxon>
    </lineage>
</organism>
<protein>
    <submittedName>
        <fullName evidence="1">Uncharacterized protein</fullName>
    </submittedName>
</protein>